<dbReference type="InterPro" id="IPR004341">
    <property type="entry name" value="CAT_RNA-bd_dom"/>
</dbReference>
<dbReference type="Pfam" id="PF03123">
    <property type="entry name" value="CAT_RBD"/>
    <property type="match status" value="1"/>
</dbReference>
<dbReference type="GeneID" id="83016244"/>
<dbReference type="InterPro" id="IPR011608">
    <property type="entry name" value="PRD"/>
</dbReference>
<feature type="domain" description="PRD" evidence="2">
    <location>
        <begin position="170"/>
        <end position="280"/>
    </location>
</feature>
<dbReference type="InterPro" id="IPR036650">
    <property type="entry name" value="CAT_RNA-bd_dom_sf"/>
</dbReference>
<dbReference type="SUPFAM" id="SSF63520">
    <property type="entry name" value="PTS-regulatory domain, PRD"/>
    <property type="match status" value="2"/>
</dbReference>
<dbReference type="GO" id="GO:0006355">
    <property type="term" value="P:regulation of DNA-templated transcription"/>
    <property type="evidence" value="ECO:0007669"/>
    <property type="project" value="InterPro"/>
</dbReference>
<dbReference type="RefSeq" id="WP_117895530.1">
    <property type="nucleotide sequence ID" value="NZ_CABJCV010000016.1"/>
</dbReference>
<proteinExistence type="predicted"/>
<dbReference type="SMART" id="SM01061">
    <property type="entry name" value="CAT_RBD"/>
    <property type="match status" value="1"/>
</dbReference>
<dbReference type="Proteomes" id="UP000284178">
    <property type="component" value="Unassembled WGS sequence"/>
</dbReference>
<keyword evidence="4" id="KW-1185">Reference proteome</keyword>
<comment type="caution">
    <text evidence="3">The sequence shown here is derived from an EMBL/GenBank/DDBJ whole genome shotgun (WGS) entry which is preliminary data.</text>
</comment>
<feature type="domain" description="PRD" evidence="2">
    <location>
        <begin position="64"/>
        <end position="169"/>
    </location>
</feature>
<dbReference type="SUPFAM" id="SSF50151">
    <property type="entry name" value="SacY-like RNA-binding domain"/>
    <property type="match status" value="1"/>
</dbReference>
<dbReference type="PROSITE" id="PS51372">
    <property type="entry name" value="PRD_2"/>
    <property type="match status" value="2"/>
</dbReference>
<name>A0A412FVH5_9FIRM</name>
<dbReference type="EMBL" id="QRUP01000016">
    <property type="protein sequence ID" value="RGR72151.1"/>
    <property type="molecule type" value="Genomic_DNA"/>
</dbReference>
<dbReference type="PANTHER" id="PTHR30185:SF15">
    <property type="entry name" value="CRYPTIC BETA-GLUCOSIDE BGL OPERON ANTITERMINATOR"/>
    <property type="match status" value="1"/>
</dbReference>
<keyword evidence="1" id="KW-0677">Repeat</keyword>
<dbReference type="Gene3D" id="2.30.24.10">
    <property type="entry name" value="CAT RNA-binding domain"/>
    <property type="match status" value="1"/>
</dbReference>
<dbReference type="Pfam" id="PF00874">
    <property type="entry name" value="PRD"/>
    <property type="match status" value="2"/>
</dbReference>
<dbReference type="AlphaFoldDB" id="A0A412FVH5"/>
<evidence type="ECO:0000259" key="2">
    <source>
        <dbReference type="PROSITE" id="PS51372"/>
    </source>
</evidence>
<dbReference type="InterPro" id="IPR050661">
    <property type="entry name" value="BglG_antiterminators"/>
</dbReference>
<reference evidence="3 4" key="1">
    <citation type="submission" date="2018-08" db="EMBL/GenBank/DDBJ databases">
        <title>A genome reference for cultivated species of the human gut microbiota.</title>
        <authorList>
            <person name="Zou Y."/>
            <person name="Xue W."/>
            <person name="Luo G."/>
        </authorList>
    </citation>
    <scope>NUCLEOTIDE SEQUENCE [LARGE SCALE GENOMIC DNA]</scope>
    <source>
        <strain evidence="3 4">AF24-29</strain>
    </source>
</reference>
<gene>
    <name evidence="3" type="ORF">DWY25_12650</name>
</gene>
<dbReference type="PANTHER" id="PTHR30185">
    <property type="entry name" value="CRYPTIC BETA-GLUCOSIDE BGL OPERON ANTITERMINATOR"/>
    <property type="match status" value="1"/>
</dbReference>
<dbReference type="InterPro" id="IPR036634">
    <property type="entry name" value="PRD_sf"/>
</dbReference>
<evidence type="ECO:0000313" key="4">
    <source>
        <dbReference type="Proteomes" id="UP000284178"/>
    </source>
</evidence>
<dbReference type="Gene3D" id="1.10.1790.10">
    <property type="entry name" value="PRD domain"/>
    <property type="match status" value="2"/>
</dbReference>
<sequence length="282" mass="32840">MIAVKIFNNNSILSKNDKGEEIILVGGGIGFGIRKNDEIDERRIEKVFCLEKETNYKFQSIVKNTPLPYILAADQIITEIKKKSTKKINDFIYVTLTDHLYTTSERVKAGVEFDPALLINVKTLYREEYKLGMTAVQTLRKRLQIEIPDSEANFIALHIINAEMNCEMPQIYEITTMMTEIAGYVAQALHTGQDTVAFDRFMTHCRFLIQRIFCNDESESSSLLFDSVLVNMEKSHDAERRCAEQIIRMIENRCHYRINEDEKMYLMIHLIRLNNSRDQNRH</sequence>
<protein>
    <submittedName>
        <fullName evidence="3">PRD domain-containing protein</fullName>
    </submittedName>
</protein>
<dbReference type="GO" id="GO:0003723">
    <property type="term" value="F:RNA binding"/>
    <property type="evidence" value="ECO:0007669"/>
    <property type="project" value="InterPro"/>
</dbReference>
<evidence type="ECO:0000256" key="1">
    <source>
        <dbReference type="ARBA" id="ARBA00022737"/>
    </source>
</evidence>
<evidence type="ECO:0000313" key="3">
    <source>
        <dbReference type="EMBL" id="RGR72151.1"/>
    </source>
</evidence>
<accession>A0A412FVH5</accession>
<organism evidence="3 4">
    <name type="scientific">Holdemania filiformis</name>
    <dbReference type="NCBI Taxonomy" id="61171"/>
    <lineage>
        <taxon>Bacteria</taxon>
        <taxon>Bacillati</taxon>
        <taxon>Bacillota</taxon>
        <taxon>Erysipelotrichia</taxon>
        <taxon>Erysipelotrichales</taxon>
        <taxon>Erysipelotrichaceae</taxon>
        <taxon>Holdemania</taxon>
    </lineage>
</organism>